<proteinExistence type="predicted"/>
<sequence>MDAQMLNLSKSDFVAEGTDQLKMTSANLGTLDLLEHLFEQQEYQTPHLSS</sequence>
<evidence type="ECO:0000313" key="1">
    <source>
        <dbReference type="EMBL" id="MBW89056.1"/>
    </source>
</evidence>
<accession>A0A2P2J6F9</accession>
<protein>
    <submittedName>
        <fullName evidence="1">Uncharacterized protein</fullName>
    </submittedName>
</protein>
<dbReference type="AlphaFoldDB" id="A0A2P2J6F9"/>
<reference evidence="1" key="1">
    <citation type="submission" date="2018-02" db="EMBL/GenBank/DDBJ databases">
        <title>Rhizophora mucronata_Transcriptome.</title>
        <authorList>
            <person name="Meera S.P."/>
            <person name="Sreeshan A."/>
            <person name="Augustine A."/>
        </authorList>
    </citation>
    <scope>NUCLEOTIDE SEQUENCE</scope>
    <source>
        <tissue evidence="1">Leaf</tissue>
    </source>
</reference>
<dbReference type="EMBL" id="GGEC01008573">
    <property type="protein sequence ID" value="MBW89056.1"/>
    <property type="molecule type" value="Transcribed_RNA"/>
</dbReference>
<organism evidence="1">
    <name type="scientific">Rhizophora mucronata</name>
    <name type="common">Asiatic mangrove</name>
    <dbReference type="NCBI Taxonomy" id="61149"/>
    <lineage>
        <taxon>Eukaryota</taxon>
        <taxon>Viridiplantae</taxon>
        <taxon>Streptophyta</taxon>
        <taxon>Embryophyta</taxon>
        <taxon>Tracheophyta</taxon>
        <taxon>Spermatophyta</taxon>
        <taxon>Magnoliopsida</taxon>
        <taxon>eudicotyledons</taxon>
        <taxon>Gunneridae</taxon>
        <taxon>Pentapetalae</taxon>
        <taxon>rosids</taxon>
        <taxon>fabids</taxon>
        <taxon>Malpighiales</taxon>
        <taxon>Rhizophoraceae</taxon>
        <taxon>Rhizophora</taxon>
    </lineage>
</organism>
<name>A0A2P2J6F9_RHIMU</name>